<keyword evidence="6" id="KW-0028">Amino-acid biosynthesis</keyword>
<dbReference type="CDD" id="cd03894">
    <property type="entry name" value="M20_ArgE"/>
    <property type="match status" value="1"/>
</dbReference>
<dbReference type="InterPro" id="IPR002933">
    <property type="entry name" value="Peptidase_M20"/>
</dbReference>
<accession>A0A4R9AJM1</accession>
<dbReference type="NCBIfam" id="NF005710">
    <property type="entry name" value="PRK07522.1"/>
    <property type="match status" value="1"/>
</dbReference>
<proteinExistence type="inferred from homology"/>
<evidence type="ECO:0000256" key="1">
    <source>
        <dbReference type="ARBA" id="ARBA00001947"/>
    </source>
</evidence>
<keyword evidence="5" id="KW-0055">Arginine biosynthesis</keyword>
<reference evidence="12 13" key="1">
    <citation type="submission" date="2019-03" db="EMBL/GenBank/DDBJ databases">
        <title>Genomics of glacier-inhabiting Cryobacterium strains.</title>
        <authorList>
            <person name="Liu Q."/>
            <person name="Xin Y.-H."/>
        </authorList>
    </citation>
    <scope>NUCLEOTIDE SEQUENCE [LARGE SCALE GENOMIC DNA]</scope>
    <source>
        <strain evidence="12 13">Sr39</strain>
    </source>
</reference>
<evidence type="ECO:0000256" key="8">
    <source>
        <dbReference type="ARBA" id="ARBA00022801"/>
    </source>
</evidence>
<dbReference type="OrthoDB" id="7055905at2"/>
<gene>
    <name evidence="12" type="primary">argE</name>
    <name evidence="12" type="ORF">E3T39_00545</name>
</gene>
<dbReference type="Pfam" id="PF07687">
    <property type="entry name" value="M20_dimer"/>
    <property type="match status" value="1"/>
</dbReference>
<comment type="similarity">
    <text evidence="3">Belongs to the peptidase M20A family. ArgE subfamily.</text>
</comment>
<evidence type="ECO:0000256" key="7">
    <source>
        <dbReference type="ARBA" id="ARBA00022723"/>
    </source>
</evidence>
<dbReference type="InterPro" id="IPR050072">
    <property type="entry name" value="Peptidase_M20A"/>
</dbReference>
<evidence type="ECO:0000256" key="4">
    <source>
        <dbReference type="ARBA" id="ARBA00022490"/>
    </source>
</evidence>
<dbReference type="GO" id="GO:0006526">
    <property type="term" value="P:L-arginine biosynthetic process"/>
    <property type="evidence" value="ECO:0007669"/>
    <property type="project" value="UniProtKB-KW"/>
</dbReference>
<evidence type="ECO:0000256" key="10">
    <source>
        <dbReference type="ARBA" id="ARBA00023285"/>
    </source>
</evidence>
<dbReference type="SUPFAM" id="SSF53187">
    <property type="entry name" value="Zn-dependent exopeptidases"/>
    <property type="match status" value="1"/>
</dbReference>
<evidence type="ECO:0000256" key="9">
    <source>
        <dbReference type="ARBA" id="ARBA00022833"/>
    </source>
</evidence>
<keyword evidence="9" id="KW-0862">Zinc</keyword>
<dbReference type="EC" id="3.5.1.16" evidence="12"/>
<dbReference type="FunFam" id="3.30.70.360:FF:000003">
    <property type="entry name" value="Acetylornithine deacetylase"/>
    <property type="match status" value="1"/>
</dbReference>
<evidence type="ECO:0000256" key="6">
    <source>
        <dbReference type="ARBA" id="ARBA00022605"/>
    </source>
</evidence>
<evidence type="ECO:0000256" key="3">
    <source>
        <dbReference type="ARBA" id="ARBA00005691"/>
    </source>
</evidence>
<evidence type="ECO:0000256" key="5">
    <source>
        <dbReference type="ARBA" id="ARBA00022571"/>
    </source>
</evidence>
<comment type="caution">
    <text evidence="12">The sequence shown here is derived from an EMBL/GenBank/DDBJ whole genome shotgun (WGS) entry which is preliminary data.</text>
</comment>
<dbReference type="EMBL" id="SOHJ01000001">
    <property type="protein sequence ID" value="TFD63267.1"/>
    <property type="molecule type" value="Genomic_DNA"/>
</dbReference>
<dbReference type="InterPro" id="IPR010169">
    <property type="entry name" value="AcOrn-deacetyl"/>
</dbReference>
<dbReference type="GO" id="GO:0005737">
    <property type="term" value="C:cytoplasm"/>
    <property type="evidence" value="ECO:0007669"/>
    <property type="project" value="UniProtKB-SubCell"/>
</dbReference>
<dbReference type="GO" id="GO:0008777">
    <property type="term" value="F:acetylornithine deacetylase activity"/>
    <property type="evidence" value="ECO:0007669"/>
    <property type="project" value="UniProtKB-EC"/>
</dbReference>
<name>A0A4R9AJM1_9MICO</name>
<comment type="cofactor">
    <cofactor evidence="1">
        <name>Zn(2+)</name>
        <dbReference type="ChEBI" id="CHEBI:29105"/>
    </cofactor>
</comment>
<dbReference type="Gene3D" id="3.40.630.10">
    <property type="entry name" value="Zn peptidases"/>
    <property type="match status" value="1"/>
</dbReference>
<dbReference type="PANTHER" id="PTHR43808">
    <property type="entry name" value="ACETYLORNITHINE DEACETYLASE"/>
    <property type="match status" value="1"/>
</dbReference>
<dbReference type="Proteomes" id="UP000298170">
    <property type="component" value="Unassembled WGS sequence"/>
</dbReference>
<keyword evidence="8 12" id="KW-0378">Hydrolase</keyword>
<comment type="subcellular location">
    <subcellularLocation>
        <location evidence="2">Cytoplasm</location>
    </subcellularLocation>
</comment>
<dbReference type="InterPro" id="IPR036264">
    <property type="entry name" value="Bact_exopeptidase_dim_dom"/>
</dbReference>
<organism evidence="12 13">
    <name type="scientific">Cryobacterium suzukii</name>
    <dbReference type="NCBI Taxonomy" id="1259198"/>
    <lineage>
        <taxon>Bacteria</taxon>
        <taxon>Bacillati</taxon>
        <taxon>Actinomycetota</taxon>
        <taxon>Actinomycetes</taxon>
        <taxon>Micrococcales</taxon>
        <taxon>Microbacteriaceae</taxon>
        <taxon>Cryobacterium</taxon>
    </lineage>
</organism>
<dbReference type="SUPFAM" id="SSF55031">
    <property type="entry name" value="Bacterial exopeptidase dimerisation domain"/>
    <property type="match status" value="1"/>
</dbReference>
<dbReference type="PROSITE" id="PS00758">
    <property type="entry name" value="ARGE_DAPE_CPG2_1"/>
    <property type="match status" value="1"/>
</dbReference>
<keyword evidence="13" id="KW-1185">Reference proteome</keyword>
<evidence type="ECO:0000313" key="13">
    <source>
        <dbReference type="Proteomes" id="UP000298170"/>
    </source>
</evidence>
<keyword evidence="4" id="KW-0963">Cytoplasm</keyword>
<dbReference type="AlphaFoldDB" id="A0A4R9AJM1"/>
<dbReference type="Pfam" id="PF01546">
    <property type="entry name" value="Peptidase_M20"/>
    <property type="match status" value="1"/>
</dbReference>
<dbReference type="PANTHER" id="PTHR43808:SF31">
    <property type="entry name" value="N-ACETYL-L-CITRULLINE DEACETYLASE"/>
    <property type="match status" value="1"/>
</dbReference>
<dbReference type="NCBIfam" id="TIGR01892">
    <property type="entry name" value="AcOrn-deacetyl"/>
    <property type="match status" value="1"/>
</dbReference>
<feature type="domain" description="Peptidase M20 dimerisation" evidence="11">
    <location>
        <begin position="181"/>
        <end position="286"/>
    </location>
</feature>
<dbReference type="GO" id="GO:0046872">
    <property type="term" value="F:metal ion binding"/>
    <property type="evidence" value="ECO:0007669"/>
    <property type="project" value="UniProtKB-KW"/>
</dbReference>
<keyword evidence="7" id="KW-0479">Metal-binding</keyword>
<dbReference type="InterPro" id="IPR011650">
    <property type="entry name" value="Peptidase_M20_dimer"/>
</dbReference>
<protein>
    <submittedName>
        <fullName evidence="12">Acetylornithine deacetylase</fullName>
        <ecNumber evidence="12">3.5.1.16</ecNumber>
    </submittedName>
</protein>
<sequence length="395" mass="41744">MTESAVLAPTTLAWITRLIAFDTTSRNSNRELIDVIDAELRVHGLDPVLVPNSDGTKANLVVTIPAHDGSTTGGVMLAGHTDVVPVDGQAWSSDPFTAEVRENRLYGRGAADMKAFSGVILALLPELVSRPLATPLHLAWTYDEEVGCHGAITLLADLAARGIRPSMCIVGEPTSMRAVSAHKSSHLYRVSFTGLASHSSNTPNGVNAIEYAARAIAFIRSIADEHRVNGPFDASFEVPYTTINVGTISGGAAVNTVAERCDFEFEFRAIPGVSTSAIFSRIEDFVLGELRPAMRAEHAIADVSFAPIGAVPSLSAAGTGAALQLVHELTGTSSEETVGYGTEGGLFQLAGIDTVVCGPGSIRQGHTANEFIDLAQISACEDFMRALARQLAHQH</sequence>
<keyword evidence="10" id="KW-0170">Cobalt</keyword>
<evidence type="ECO:0000256" key="2">
    <source>
        <dbReference type="ARBA" id="ARBA00004496"/>
    </source>
</evidence>
<evidence type="ECO:0000259" key="11">
    <source>
        <dbReference type="Pfam" id="PF07687"/>
    </source>
</evidence>
<dbReference type="Gene3D" id="3.30.70.360">
    <property type="match status" value="1"/>
</dbReference>
<evidence type="ECO:0000313" key="12">
    <source>
        <dbReference type="EMBL" id="TFD63267.1"/>
    </source>
</evidence>
<dbReference type="InterPro" id="IPR001261">
    <property type="entry name" value="ArgE/DapE_CS"/>
</dbReference>